<organism evidence="2">
    <name type="scientific">Timspurckia oligopyrenoides</name>
    <dbReference type="NCBI Taxonomy" id="708627"/>
    <lineage>
        <taxon>Eukaryota</taxon>
        <taxon>Rhodophyta</taxon>
        <taxon>Bangiophyceae</taxon>
        <taxon>Porphyridiales</taxon>
        <taxon>Porphyridiaceae</taxon>
        <taxon>Timspurckia</taxon>
    </lineage>
</organism>
<reference evidence="2" key="1">
    <citation type="submission" date="2021-01" db="EMBL/GenBank/DDBJ databases">
        <authorList>
            <person name="Corre E."/>
            <person name="Pelletier E."/>
            <person name="Niang G."/>
            <person name="Scheremetjew M."/>
            <person name="Finn R."/>
            <person name="Kale V."/>
            <person name="Holt S."/>
            <person name="Cochrane G."/>
            <person name="Meng A."/>
            <person name="Brown T."/>
            <person name="Cohen L."/>
        </authorList>
    </citation>
    <scope>NUCLEOTIDE SEQUENCE</scope>
    <source>
        <strain evidence="2">CCMP3278</strain>
    </source>
</reference>
<name>A0A7S0ZDC3_9RHOD</name>
<dbReference type="AlphaFoldDB" id="A0A7S0ZDC3"/>
<proteinExistence type="predicted"/>
<sequence length="421" mass="49261">MKFSFLGRLSIVQDTKSVQIKRSFLLISGARYSWSFGNNSKWNWSRKSESIYSSRIIQNDRLRGDKCCFGVRYTSRFVKGTEWDSESNDSDNSRSQFDRQFVQRPESDGDQPVYTEESESDVDQSVEEDEEFVEEEESDFEPDEEDYESEETDFDPDESFERMNVDRAMVESESIEEQRINDDSDTERDSSKVRQDDRGKGSQLQEQSECSEELNENGKEDANYSSDEEEWISSMKQSTANAFVKKRDRRSDDENEPVRKRRAEGVSLKFKTRKGLVDIYDWKKESWGGIGNLKPTLSSDRIRAWGSQDVLDYTKVPGSRFSRLPSIEDENDTFRGTQMIEYDDEEDEEVTRFTQRLQGDQDFRKPSGKVRGRGSGGDRFSDGRGGYSRNRYGERNRQSGFRRRDDREQSVNDEWSEYRSM</sequence>
<accession>A0A7S0ZDC3</accession>
<feature type="compositionally biased region" description="Acidic residues" evidence="1">
    <location>
        <begin position="116"/>
        <end position="158"/>
    </location>
</feature>
<evidence type="ECO:0000256" key="1">
    <source>
        <dbReference type="SAM" id="MobiDB-lite"/>
    </source>
</evidence>
<feature type="region of interest" description="Disordered" evidence="1">
    <location>
        <begin position="102"/>
        <end position="265"/>
    </location>
</feature>
<feature type="compositionally biased region" description="Basic and acidic residues" evidence="1">
    <location>
        <begin position="159"/>
        <end position="200"/>
    </location>
</feature>
<dbReference type="EMBL" id="HBFP01003829">
    <property type="protein sequence ID" value="CAD8818307.1"/>
    <property type="molecule type" value="Transcribed_RNA"/>
</dbReference>
<evidence type="ECO:0000313" key="2">
    <source>
        <dbReference type="EMBL" id="CAD8818307.1"/>
    </source>
</evidence>
<gene>
    <name evidence="2" type="ORF">TOLI1172_LOCUS2696</name>
</gene>
<protein>
    <submittedName>
        <fullName evidence="2">Uncharacterized protein</fullName>
    </submittedName>
</protein>
<feature type="compositionally biased region" description="Basic and acidic residues" evidence="1">
    <location>
        <begin position="249"/>
        <end position="258"/>
    </location>
</feature>
<feature type="region of interest" description="Disordered" evidence="1">
    <location>
        <begin position="355"/>
        <end position="421"/>
    </location>
</feature>
<feature type="compositionally biased region" description="Basic and acidic residues" evidence="1">
    <location>
        <begin position="391"/>
        <end position="421"/>
    </location>
</feature>